<keyword evidence="14" id="KW-1185">Reference proteome</keyword>
<dbReference type="InterPro" id="IPR006182">
    <property type="entry name" value="FliF_N_dom"/>
</dbReference>
<comment type="function">
    <text evidence="9">The M ring may be actively involved in energy transduction.</text>
</comment>
<dbReference type="PIRSF" id="PIRSF004862">
    <property type="entry name" value="FliF"/>
    <property type="match status" value="1"/>
</dbReference>
<dbReference type="Gene3D" id="3.30.300.30">
    <property type="match status" value="1"/>
</dbReference>
<keyword evidence="5 10" id="KW-0812">Transmembrane</keyword>
<evidence type="ECO:0000256" key="6">
    <source>
        <dbReference type="ARBA" id="ARBA00022989"/>
    </source>
</evidence>
<feature type="transmembrane region" description="Helical" evidence="10">
    <location>
        <begin position="473"/>
        <end position="494"/>
    </location>
</feature>
<evidence type="ECO:0000256" key="2">
    <source>
        <dbReference type="ARBA" id="ARBA00004651"/>
    </source>
</evidence>
<keyword evidence="6 10" id="KW-1133">Transmembrane helix</keyword>
<evidence type="ECO:0000256" key="3">
    <source>
        <dbReference type="ARBA" id="ARBA00007971"/>
    </source>
</evidence>
<evidence type="ECO:0000256" key="5">
    <source>
        <dbReference type="ARBA" id="ARBA00022692"/>
    </source>
</evidence>
<dbReference type="GO" id="GO:0005886">
    <property type="term" value="C:plasma membrane"/>
    <property type="evidence" value="ECO:0007669"/>
    <property type="project" value="UniProtKB-SubCell"/>
</dbReference>
<evidence type="ECO:0000313" key="13">
    <source>
        <dbReference type="EMBL" id="QEN07894.1"/>
    </source>
</evidence>
<dbReference type="NCBIfam" id="TIGR00206">
    <property type="entry name" value="fliF"/>
    <property type="match status" value="1"/>
</dbReference>
<keyword evidence="4" id="KW-1003">Cell membrane</keyword>
<dbReference type="PANTHER" id="PTHR30046">
    <property type="entry name" value="FLAGELLAR M-RING PROTEIN"/>
    <property type="match status" value="1"/>
</dbReference>
<evidence type="ECO:0000256" key="10">
    <source>
        <dbReference type="SAM" id="Phobius"/>
    </source>
</evidence>
<keyword evidence="7 10" id="KW-0472">Membrane</keyword>
<evidence type="ECO:0000259" key="11">
    <source>
        <dbReference type="Pfam" id="PF01514"/>
    </source>
</evidence>
<evidence type="ECO:0000256" key="7">
    <source>
        <dbReference type="ARBA" id="ARBA00023136"/>
    </source>
</evidence>
<dbReference type="InterPro" id="IPR045851">
    <property type="entry name" value="AMP-bd_C_sf"/>
</dbReference>
<dbReference type="Pfam" id="PF08345">
    <property type="entry name" value="YscJ_FliF_C"/>
    <property type="match status" value="1"/>
</dbReference>
<name>A0A5C1QMW7_9SPIO</name>
<evidence type="ECO:0000259" key="12">
    <source>
        <dbReference type="Pfam" id="PF08345"/>
    </source>
</evidence>
<evidence type="ECO:0000256" key="1">
    <source>
        <dbReference type="ARBA" id="ARBA00004117"/>
    </source>
</evidence>
<gene>
    <name evidence="13" type="primary">fliF</name>
    <name evidence="13" type="ORF">EXM22_07785</name>
</gene>
<keyword evidence="13" id="KW-0966">Cell projection</keyword>
<keyword evidence="13" id="KW-0282">Flagellum</keyword>
<evidence type="ECO:0000256" key="4">
    <source>
        <dbReference type="ARBA" id="ARBA00022475"/>
    </source>
</evidence>
<evidence type="ECO:0000256" key="9">
    <source>
        <dbReference type="PIRNR" id="PIRNR004862"/>
    </source>
</evidence>
<evidence type="ECO:0000256" key="8">
    <source>
        <dbReference type="ARBA" id="ARBA00023143"/>
    </source>
</evidence>
<dbReference type="EMBL" id="CP036150">
    <property type="protein sequence ID" value="QEN07894.1"/>
    <property type="molecule type" value="Genomic_DNA"/>
</dbReference>
<comment type="similarity">
    <text evidence="3 9">Belongs to the FliF family.</text>
</comment>
<dbReference type="PRINTS" id="PR01009">
    <property type="entry name" value="FLGMRINGFLIF"/>
</dbReference>
<dbReference type="InterPro" id="IPR043427">
    <property type="entry name" value="YscJ/FliF"/>
</dbReference>
<feature type="domain" description="Flagellar M-ring C-terminal" evidence="12">
    <location>
        <begin position="260"/>
        <end position="450"/>
    </location>
</feature>
<dbReference type="AlphaFoldDB" id="A0A5C1QMW7"/>
<dbReference type="GO" id="GO:0003774">
    <property type="term" value="F:cytoskeletal motor activity"/>
    <property type="evidence" value="ECO:0007669"/>
    <property type="project" value="InterPro"/>
</dbReference>
<dbReference type="OrthoDB" id="304821at2"/>
<dbReference type="GO" id="GO:0071973">
    <property type="term" value="P:bacterial-type flagellum-dependent cell motility"/>
    <property type="evidence" value="ECO:0007669"/>
    <property type="project" value="InterPro"/>
</dbReference>
<keyword evidence="13" id="KW-0969">Cilium</keyword>
<evidence type="ECO:0000313" key="14">
    <source>
        <dbReference type="Proteomes" id="UP000324209"/>
    </source>
</evidence>
<dbReference type="Pfam" id="PF01514">
    <property type="entry name" value="YscJ_FliF"/>
    <property type="match status" value="1"/>
</dbReference>
<keyword evidence="8 9" id="KW-0975">Bacterial flagellum</keyword>
<dbReference type="KEGG" id="ock:EXM22_07785"/>
<dbReference type="GO" id="GO:0009431">
    <property type="term" value="C:bacterial-type flagellum basal body, MS ring"/>
    <property type="evidence" value="ECO:0007669"/>
    <property type="project" value="InterPro"/>
</dbReference>
<dbReference type="RefSeq" id="WP_149485974.1">
    <property type="nucleotide sequence ID" value="NZ_CP036150.1"/>
</dbReference>
<feature type="transmembrane region" description="Helical" evidence="10">
    <location>
        <begin position="21"/>
        <end position="44"/>
    </location>
</feature>
<dbReference type="InterPro" id="IPR000067">
    <property type="entry name" value="FlgMring_FliF"/>
</dbReference>
<dbReference type="PANTHER" id="PTHR30046:SF0">
    <property type="entry name" value="FLAGELLAR M-RING PROTEIN"/>
    <property type="match status" value="1"/>
</dbReference>
<dbReference type="InterPro" id="IPR013556">
    <property type="entry name" value="Flag_M-ring_C"/>
</dbReference>
<feature type="domain" description="Flagellar M-ring N-terminal" evidence="11">
    <location>
        <begin position="46"/>
        <end position="224"/>
    </location>
</feature>
<comment type="subcellular location">
    <subcellularLocation>
        <location evidence="1 9">Bacterial flagellum basal body</location>
    </subcellularLocation>
    <subcellularLocation>
        <location evidence="2">Cell membrane</location>
        <topology evidence="2">Multi-pass membrane protein</topology>
    </subcellularLocation>
</comment>
<protein>
    <recommendedName>
        <fullName evidence="9">Flagellar M-ring protein</fullName>
    </recommendedName>
</protein>
<proteinExistence type="inferred from homology"/>
<organism evidence="13 14">
    <name type="scientific">Oceanispirochaeta crateris</name>
    <dbReference type="NCBI Taxonomy" id="2518645"/>
    <lineage>
        <taxon>Bacteria</taxon>
        <taxon>Pseudomonadati</taxon>
        <taxon>Spirochaetota</taxon>
        <taxon>Spirochaetia</taxon>
        <taxon>Spirochaetales</taxon>
        <taxon>Spirochaetaceae</taxon>
        <taxon>Oceanispirochaeta</taxon>
    </lineage>
</organism>
<reference evidence="13 14" key="1">
    <citation type="submission" date="2019-02" db="EMBL/GenBank/DDBJ databases">
        <title>Complete Genome Sequence and Methylome Analysis of free living Spirochaetas.</title>
        <authorList>
            <person name="Fomenkov A."/>
            <person name="Dubinina G."/>
            <person name="Leshcheva N."/>
            <person name="Mikheeva N."/>
            <person name="Grabovich M."/>
            <person name="Vincze T."/>
            <person name="Roberts R.J."/>
        </authorList>
    </citation>
    <scope>NUCLEOTIDE SEQUENCE [LARGE SCALE GENOMIC DNA]</scope>
    <source>
        <strain evidence="13 14">K2</strain>
    </source>
</reference>
<sequence length="568" mass="64500">MLEWIKKLMSQIGTIWGKWSIIQKLIFTGILIGAVVGIVLLFTVSSSPSMVPLLGVPITDQTQNERIILKLDEEGVSYKLNPDGRIYVSDDKVARRMRALLIREDLIPTGTDPWAIFDVERWTLTDFERDVNLRRAITSNLEQHIKALGDVDNAQVSLVMPERTLFSSEQNPTTVSVIVTPRPGSDISENRNKIEGIVKLIQFAVEGLSAENITILDYSGRILNDFEGLESLDRLELTSRMLKQKKSLEVQYTNTILASLQNVFTAKRVNIVNIDIDLEFINKTIATEEHYPITVIEDNPETPYSELETVNSITISENNSNELFEGTGFNPEGPPGQEGQTPSAYKDLNNLVGKYQSNSSTRNEVVNTRNIQEEKSPFAIARISVAVAVDGIWNWDYDENGKAIIEKGSIQRIYTPVSDEDLGKALTLVQHAVGFSTARGDTVTVQHIPFDRSAEFKAEDDEYRRQQQIQQTMLFSIVALVILIAAFFLFRMISKELERRRRLREEELARQHQAMREQTLRQAEEEGIDVEMSVQDRARMEMQENAKNMAREHPEDVANLIRTWLAEE</sequence>
<dbReference type="Proteomes" id="UP000324209">
    <property type="component" value="Chromosome"/>
</dbReference>
<accession>A0A5C1QMW7</accession>